<evidence type="ECO:0000259" key="2">
    <source>
        <dbReference type="PROSITE" id="PS50076"/>
    </source>
</evidence>
<dbReference type="EMBL" id="CAJEWN010000028">
    <property type="protein sequence ID" value="CAD2141967.1"/>
    <property type="molecule type" value="Genomic_DNA"/>
</dbReference>
<feature type="region of interest" description="Disordered" evidence="1">
    <location>
        <begin position="1957"/>
        <end position="1978"/>
    </location>
</feature>
<dbReference type="PROSITE" id="PS50076">
    <property type="entry name" value="DNAJ_2"/>
    <property type="match status" value="1"/>
</dbReference>
<dbReference type="OrthoDB" id="69656at2759"/>
<comment type="caution">
    <text evidence="3">The sequence shown here is derived from an EMBL/GenBank/DDBJ whole genome shotgun (WGS) entry which is preliminary data.</text>
</comment>
<feature type="compositionally biased region" description="Pro residues" evidence="1">
    <location>
        <begin position="2503"/>
        <end position="2517"/>
    </location>
</feature>
<dbReference type="GO" id="GO:0007032">
    <property type="term" value="P:endosome organization"/>
    <property type="evidence" value="ECO:0007669"/>
    <property type="project" value="InterPro"/>
</dbReference>
<name>A0A6V7U165_MELEN</name>
<feature type="compositionally biased region" description="Polar residues" evidence="1">
    <location>
        <begin position="2518"/>
        <end position="2528"/>
    </location>
</feature>
<dbReference type="PANTHER" id="PTHR36983:SF2">
    <property type="entry name" value="DNAJ HOMOLOG SUBFAMILY C MEMBER 13"/>
    <property type="match status" value="1"/>
</dbReference>
<dbReference type="Proteomes" id="UP000580250">
    <property type="component" value="Unassembled WGS sequence"/>
</dbReference>
<feature type="compositionally biased region" description="Low complexity" evidence="1">
    <location>
        <begin position="1875"/>
        <end position="1887"/>
    </location>
</feature>
<dbReference type="Gene3D" id="1.25.10.10">
    <property type="entry name" value="Leucine-rich Repeat Variant"/>
    <property type="match status" value="2"/>
</dbReference>
<dbReference type="InterPro" id="IPR016024">
    <property type="entry name" value="ARM-type_fold"/>
</dbReference>
<dbReference type="Pfam" id="PF00226">
    <property type="entry name" value="DnaJ"/>
    <property type="match status" value="1"/>
</dbReference>
<accession>A0A6V7U165</accession>
<dbReference type="CDD" id="cd06257">
    <property type="entry name" value="DnaJ"/>
    <property type="match status" value="1"/>
</dbReference>
<dbReference type="InterPro" id="IPR044978">
    <property type="entry name" value="GRV2/DNAJC13"/>
</dbReference>
<evidence type="ECO:0000313" key="3">
    <source>
        <dbReference type="EMBL" id="CAD2141967.1"/>
    </source>
</evidence>
<dbReference type="SUPFAM" id="SSF46565">
    <property type="entry name" value="Chaperone J-domain"/>
    <property type="match status" value="1"/>
</dbReference>
<dbReference type="SMART" id="SM00271">
    <property type="entry name" value="DnaJ"/>
    <property type="match status" value="1"/>
</dbReference>
<evidence type="ECO:0000256" key="1">
    <source>
        <dbReference type="SAM" id="MobiDB-lite"/>
    </source>
</evidence>
<dbReference type="GO" id="GO:0006898">
    <property type="term" value="P:receptor-mediated endocytosis"/>
    <property type="evidence" value="ECO:0007669"/>
    <property type="project" value="TreeGrafter"/>
</dbReference>
<organism evidence="3 4">
    <name type="scientific">Meloidogyne enterolobii</name>
    <name type="common">Root-knot nematode worm</name>
    <name type="synonym">Meloidogyne mayaguensis</name>
    <dbReference type="NCBI Taxonomy" id="390850"/>
    <lineage>
        <taxon>Eukaryota</taxon>
        <taxon>Metazoa</taxon>
        <taxon>Ecdysozoa</taxon>
        <taxon>Nematoda</taxon>
        <taxon>Chromadorea</taxon>
        <taxon>Rhabditida</taxon>
        <taxon>Tylenchina</taxon>
        <taxon>Tylenchomorpha</taxon>
        <taxon>Tylenchoidea</taxon>
        <taxon>Meloidogynidae</taxon>
        <taxon>Meloidogyninae</taxon>
        <taxon>Meloidogyne</taxon>
    </lineage>
</organism>
<feature type="region of interest" description="Disordered" evidence="1">
    <location>
        <begin position="2499"/>
        <end position="2528"/>
    </location>
</feature>
<dbReference type="InterPro" id="IPR036869">
    <property type="entry name" value="J_dom_sf"/>
</dbReference>
<gene>
    <name evidence="3" type="ORF">MENT_LOCUS7071</name>
</gene>
<dbReference type="InterPro" id="IPR025640">
    <property type="entry name" value="GYF_2"/>
</dbReference>
<evidence type="ECO:0000313" key="4">
    <source>
        <dbReference type="Proteomes" id="UP000580250"/>
    </source>
</evidence>
<dbReference type="InterPro" id="IPR001623">
    <property type="entry name" value="DnaJ_domain"/>
</dbReference>
<dbReference type="PANTHER" id="PTHR36983">
    <property type="entry name" value="DNAJ HOMOLOG SUBFAMILY C MEMBER 13"/>
    <property type="match status" value="1"/>
</dbReference>
<dbReference type="Pfam" id="PF14237">
    <property type="entry name" value="GYF_2"/>
    <property type="match status" value="1"/>
</dbReference>
<dbReference type="InterPro" id="IPR045802">
    <property type="entry name" value="GRV2/DNAJC13_N"/>
</dbReference>
<feature type="domain" description="J" evidence="2">
    <location>
        <begin position="1363"/>
        <end position="1430"/>
    </location>
</feature>
<dbReference type="Gene3D" id="1.10.287.110">
    <property type="entry name" value="DnaJ domain"/>
    <property type="match status" value="1"/>
</dbReference>
<proteinExistence type="predicted"/>
<dbReference type="GO" id="GO:0010008">
    <property type="term" value="C:endosome membrane"/>
    <property type="evidence" value="ECO:0007669"/>
    <property type="project" value="TreeGrafter"/>
</dbReference>
<dbReference type="SUPFAM" id="SSF48371">
    <property type="entry name" value="ARM repeat"/>
    <property type="match status" value="1"/>
</dbReference>
<reference evidence="3 4" key="1">
    <citation type="submission" date="2020-08" db="EMBL/GenBank/DDBJ databases">
        <authorList>
            <person name="Koutsovoulos G."/>
            <person name="Danchin GJ E."/>
        </authorList>
    </citation>
    <scope>NUCLEOTIDE SEQUENCE [LARGE SCALE GENOMIC DNA]</scope>
</reference>
<dbReference type="Pfam" id="PF19432">
    <property type="entry name" value="RME-8_N"/>
    <property type="match status" value="1"/>
</dbReference>
<protein>
    <recommendedName>
        <fullName evidence="2">J domain-containing protein</fullName>
    </recommendedName>
</protein>
<feature type="region of interest" description="Disordered" evidence="1">
    <location>
        <begin position="1875"/>
        <end position="1902"/>
    </location>
</feature>
<sequence>MNKSIIFNPNNHDLHCFLVTKISAWKGKYKRIFSVGNLAITTYNPQSLEITNQWLYEDFFSINVVNERPRHSSADSSANTRHEDQFNIQVRKKGGKSDSMRFSSEFAREIVTEALRFQNRFASDRADQKPRFPCRKIGWSEKPQNLILEVSACSINQLEANTNSLLKNYNYKDIRLIIPLKGRQQDAFIIELGEQRRRHLYFCDQTEQLLKIMRDAALEFLAIDLQIARDPLNLDDFKLTRLGLCSKDEQLTSFVEFNVQKSHINSLVPIRRLLCISESCIIERDPLSYAVICARNLNTLSYIIRDLKDPQKFHIIYSNGDERLYSSNDRDSLLAALIDGARSCGNYQIHVISPQKYKAMRLVPFGFCLDEEAEQHLLKLILQIPPGLKRIDMIRRFNANVPYNGLSYSAPSEGFFSDSKGKTIISCLEAVILEQYEVSKIDQHEISIQIEAQLACLHRLFAAKAGFQAFTTVEGIRERLGTLVVSVLKRKEEHVDYACVEMLCTLLQPRHANYELRIEQLNKQALLSNKLFLEHLLQLIVNNVTKKTGALVIASLLDFLAFTVCAPYSETTPGDVFDTILEMVAQRGRIFYKLFHHPSLTIVKGAGMVMRAIIEESSREISRQMQMLALTEGAFLKHLEMALLTTSGTKDFRILANKQLSGYLIALWIAENQSAKDLLNRCLPRALLDYLDSKDPPPSIPDEKDLLTVRNNLEMAENCERDKPFAQIQDQLKSVQITLEARLDTLLQHWNLEQKLTFLQNHRVREEQQKATQRPVVLRKRRRQVKATANWKSFCYYFAQNHSRADLIWNEKTRDEFRQAIANEMRLLQHELEFVQSGTEIAWNHSEFLINYNSLSDEVRIGEYYLRFLLSEENNVETATPIHRPQEFFNNIYHRFLLAQRNEMRCICLRAMAIVYERHCISIGPFSDTYYIVHMLAKCINLAERDHLIFLISKLALDKQNVRDLIAADSLPLLIDIAVLAHLHTNRAKLHAQTNVIEAPKGTIDSEESAPKEWYYNDKQGQRIGPYSFRKIKQLFCDGTLFEKSEIWAEGLDKWCYLSSVAQFRWTICCNQHSLIGQTSSIKSDENEKSKDIDLLPVALYNPTDLCSLILDTLIQMCSFFPSRDETGAIIRPLPKVKKILSEPVLLYQLVQLLLTYDPAVVQRIGTLVHLIMEDNNALSRLYLSGIFFFILMYNGSNILPIAHFLKYAHLKQAFRSTLSASELASRSVLCPMLPEANIFYLEQYGAEKYAEVFLGESQNPECIWNSDMRKHMINKIALHVADFSNRLSSNVKALYRYCPIPPIEYEQLKEELFCHFYYLRHLIDEKRFPLWPIREPVEFLRSCLSAWQNEITRKPTKMSNEQACERLGLDIKDKSSWSDPVAVRRAYFKLAQKYHPDKNPDGREQFEQINYAYEFLTSTLARASLSQEPDINRIIVIIKAQSITYKRNLKVLSPYKYAGYTQLIKTIDLESADDALFSNQKGGESGQLLISAVELCYWTLKSSPLNAEQLRRDGGLEALYKTFCRCVPMITSGCNDNSMAVKVCLHVCNCFGAAANFEACREKIAEMKALFKGICQLLKFEHLTRLSCAAADCVCSLSVCTLLQTQMFQAGIIWQLMPHLFRFDWTLDEGGVAHSEKTNQQSTLNRLARSCCEALACLAGYRPNTPDNDGVQNSLRAMLTPYICRQMQLASCSLAVNLNQSDEEKEEEVSQNEGIEKSKNKNSIIENGKIVLNNGKQNNCQPNSVDDDACLEEDIPVTKPPIQYRNDFVLKLLNSNTFDPYLIWDNSTRAELLDFVELHRNSNDNLSELFGAEFRLSIYASEFVVGEIFVRVYISQPEFKIQEPKRTCMDLLDYLSKHSEQLYQQQGLLAQQQKQQLLPKTTQNQKPSTSALHNKQQQHKLSVGNAGKNVKTAKHHNNEVDDLIDLTTEFVVEEELPVTEWGEFQTGVECHSSNQKHQYNASNDHSSRTFNNKENNNSKLPLEEKIRMVLEALRNLLMMNPGVELLLIGQFKTIFGFLRLHSLDLIQLKTLQIISIAASNKECVSDVACSIKLSLLLVLLVRLPKACEIILRTLIALVANQQVVKDLLDYGGLVYILSIFAECTSINVNENKLEENDLSPPSGITSASRMLAAELFAKLQSDKLTGPRWTRLLSRFLPTIFADTLRDNPGTAIQMFDSITENPELIWNDSMRNDIRQTLGNILVTLVPSQQKDPNIKWNMNSVFGEGHCAYESVISGEIIVGGVFLRLFIGNPSWAVRHPRQFATELVERLLEIWQSSSTTTKQTKNLEEQQRWKSQLDQVTKALVLLAAHHPTTVDMIPAQGYLPQLCQSMQMVNNDEVANSAIVVLNQISENSNCASVLCTIPSLIKGFLTCIRRQPEMARQWSHALKQLSNHCTHEFAEQILLSGMIDFLLHSLASSMPGVNNPAAAKAEIADALKNCCRDTQFGERISQVLQKSPIWAHYKDQRHDLFLPTITQTQAITGGPSGSESIAGYLTEGMFEPPPARIPPPPPPTSQQPANSNNKFK</sequence>
<dbReference type="GO" id="GO:2000641">
    <property type="term" value="P:regulation of early endosome to late endosome transport"/>
    <property type="evidence" value="ECO:0007669"/>
    <property type="project" value="InterPro"/>
</dbReference>
<dbReference type="InterPro" id="IPR011989">
    <property type="entry name" value="ARM-like"/>
</dbReference>